<dbReference type="AlphaFoldDB" id="A0AAV0WAZ0"/>
<gene>
    <name evidence="1" type="ORF">MEUPH1_LOCUS9109</name>
</gene>
<reference evidence="1 2" key="1">
    <citation type="submission" date="2023-01" db="EMBL/GenBank/DDBJ databases">
        <authorList>
            <person name="Whitehead M."/>
        </authorList>
    </citation>
    <scope>NUCLEOTIDE SEQUENCE [LARGE SCALE GENOMIC DNA]</scope>
</reference>
<name>A0AAV0WAZ0_9HEMI</name>
<proteinExistence type="predicted"/>
<dbReference type="EMBL" id="CARXXK010000002">
    <property type="protein sequence ID" value="CAI6352922.1"/>
    <property type="molecule type" value="Genomic_DNA"/>
</dbReference>
<sequence>MIIKFIMSATIPFSIVENEDFKELINFGFPNKNLLSRPTLMKKINQMSEVLVDNLKKEMDSIQHITTTVDCWSIFKKSYIGITGSWIDPSILFSE</sequence>
<dbReference type="PANTHER" id="PTHR47501">
    <property type="entry name" value="TRANSPOSASE-RELATED"/>
    <property type="match status" value="1"/>
</dbReference>
<dbReference type="Proteomes" id="UP001160148">
    <property type="component" value="Unassembled WGS sequence"/>
</dbReference>
<keyword evidence="2" id="KW-1185">Reference proteome</keyword>
<evidence type="ECO:0008006" key="3">
    <source>
        <dbReference type="Google" id="ProtNLM"/>
    </source>
</evidence>
<dbReference type="SUPFAM" id="SSF140996">
    <property type="entry name" value="Hermes dimerisation domain"/>
    <property type="match status" value="1"/>
</dbReference>
<comment type="caution">
    <text evidence="1">The sequence shown here is derived from an EMBL/GenBank/DDBJ whole genome shotgun (WGS) entry which is preliminary data.</text>
</comment>
<accession>A0AAV0WAZ0</accession>
<organism evidence="1 2">
    <name type="scientific">Macrosiphum euphorbiae</name>
    <name type="common">potato aphid</name>
    <dbReference type="NCBI Taxonomy" id="13131"/>
    <lineage>
        <taxon>Eukaryota</taxon>
        <taxon>Metazoa</taxon>
        <taxon>Ecdysozoa</taxon>
        <taxon>Arthropoda</taxon>
        <taxon>Hexapoda</taxon>
        <taxon>Insecta</taxon>
        <taxon>Pterygota</taxon>
        <taxon>Neoptera</taxon>
        <taxon>Paraneoptera</taxon>
        <taxon>Hemiptera</taxon>
        <taxon>Sternorrhyncha</taxon>
        <taxon>Aphidomorpha</taxon>
        <taxon>Aphidoidea</taxon>
        <taxon>Aphididae</taxon>
        <taxon>Macrosiphini</taxon>
        <taxon>Macrosiphum</taxon>
    </lineage>
</organism>
<dbReference type="PANTHER" id="PTHR47501:SF5">
    <property type="entry name" value="HAT C-TERMINAL DIMERISATION DOMAIN-CONTAINING PROTEIN"/>
    <property type="match status" value="1"/>
</dbReference>
<evidence type="ECO:0000313" key="2">
    <source>
        <dbReference type="Proteomes" id="UP001160148"/>
    </source>
</evidence>
<protein>
    <recommendedName>
        <fullName evidence="3">Transposase</fullName>
    </recommendedName>
</protein>
<evidence type="ECO:0000313" key="1">
    <source>
        <dbReference type="EMBL" id="CAI6352922.1"/>
    </source>
</evidence>